<dbReference type="GO" id="GO:0003677">
    <property type="term" value="F:DNA binding"/>
    <property type="evidence" value="ECO:0007669"/>
    <property type="project" value="InterPro"/>
</dbReference>
<dbReference type="KEGG" id="vg:23680108"/>
<name>A0A076YKE3_9CAUD</name>
<keyword evidence="2" id="KW-1185">Reference proteome</keyword>
<organism evidence="1 2">
    <name type="scientific">Mycobacterium phage Inventum</name>
    <dbReference type="NCBI Taxonomy" id="1527580"/>
    <lineage>
        <taxon>Viruses</taxon>
        <taxon>Duplodnaviria</taxon>
        <taxon>Heunggongvirae</taxon>
        <taxon>Uroviricota</taxon>
        <taxon>Caudoviricetes</taxon>
        <taxon>Gracegardnervirinae</taxon>
        <taxon>Cheoctovirus</taxon>
        <taxon>Cheoctovirus inventum</taxon>
    </lineage>
</organism>
<reference evidence="1 2" key="1">
    <citation type="submission" date="2014-06" db="EMBL/GenBank/DDBJ databases">
        <authorList>
            <person name="Karssen M.P."/>
            <person name="Best A."/>
            <person name="Stukey J."/>
            <person name="D'Addario T.J."/>
            <person name="Day A.S."/>
            <person name="Deeg C.E."/>
            <person name="Johnson L.E."/>
            <person name="Leonard B.R."/>
            <person name="Neilands D.A."/>
            <person name="Owens N.D."/>
            <person name="Schuman J.A."/>
            <person name="Stukel M.G."/>
            <person name="Tans L.M."/>
            <person name="Thomas M.K."/>
            <person name="Ulmer M.R."/>
            <person name="VanWynen C.M."/>
            <person name="Vessells D.W."/>
            <person name="Viveen V.D."/>
            <person name="Weiss M.P."/>
            <person name="Anders K.R."/>
            <person name="Braun M.A."/>
            <person name="Delesalle V.A."/>
            <person name="Hughes L.E."/>
            <person name="Ware V.C."/>
            <person name="Bradley K.W."/>
            <person name="Barker L.P."/>
            <person name="Asai D.J."/>
            <person name="Bowman C.A."/>
            <person name="Russell D.A."/>
            <person name="Pope W.H."/>
            <person name="Jacobs-Sera D."/>
            <person name="Hendrix R.W."/>
            <person name="Hatfull G.F."/>
        </authorList>
    </citation>
    <scope>NUCLEOTIDE SEQUENCE [LARGE SCALE GENOMIC DNA]</scope>
</reference>
<dbReference type="OrthoDB" id="22633at10239"/>
<evidence type="ECO:0000313" key="1">
    <source>
        <dbReference type="EMBL" id="AIK67660.1"/>
    </source>
</evidence>
<gene>
    <name evidence="1" type="ORF">PBI_INVENTUM_45</name>
</gene>
<evidence type="ECO:0000313" key="2">
    <source>
        <dbReference type="Proteomes" id="UP000201872"/>
    </source>
</evidence>
<dbReference type="RefSeq" id="YP_009125326.1">
    <property type="nucleotide sequence ID" value="NC_026596.1"/>
</dbReference>
<dbReference type="GeneID" id="23680108"/>
<protein>
    <submittedName>
        <fullName evidence="1">Uncharacterized protein</fullName>
    </submittedName>
</protein>
<dbReference type="EMBL" id="KM066034">
    <property type="protein sequence ID" value="AIK67660.1"/>
    <property type="molecule type" value="Genomic_DNA"/>
</dbReference>
<sequence>MTFHSTPEAGHSAFPEAEEAFVPVETEGCEMSTPRWATFKEAASYLRLKSDVLIREAVKNDGLKAYPIGNGREARVDLNEVDEWMKSRSYEPRSA</sequence>
<accession>A0A076YKE3</accession>
<dbReference type="InterPro" id="IPR010093">
    <property type="entry name" value="SinI_DNA-bd"/>
</dbReference>
<dbReference type="Proteomes" id="UP000201872">
    <property type="component" value="Segment"/>
</dbReference>
<proteinExistence type="predicted"/>
<dbReference type="NCBIfam" id="TIGR01764">
    <property type="entry name" value="excise"/>
    <property type="match status" value="1"/>
</dbReference>